<keyword evidence="7" id="KW-0832">Ubl conjugation</keyword>
<accession>A0A673X4A0</accession>
<evidence type="ECO:0000259" key="19">
    <source>
        <dbReference type="PROSITE" id="PS50835"/>
    </source>
</evidence>
<feature type="region of interest" description="Disordered" evidence="16">
    <location>
        <begin position="553"/>
        <end position="574"/>
    </location>
</feature>
<dbReference type="GO" id="GO:0015031">
    <property type="term" value="P:protein transport"/>
    <property type="evidence" value="ECO:0007669"/>
    <property type="project" value="UniProtKB-KW"/>
</dbReference>
<keyword evidence="8" id="KW-0653">Protein transport</keyword>
<dbReference type="InterPro" id="IPR013783">
    <property type="entry name" value="Ig-like_fold"/>
</dbReference>
<evidence type="ECO:0000313" key="20">
    <source>
        <dbReference type="Ensembl" id="ENSSTUP00000015286.1"/>
    </source>
</evidence>
<dbReference type="SFLD" id="SFLDG01180">
    <property type="entry name" value="SUF1"/>
    <property type="match status" value="1"/>
</dbReference>
<evidence type="ECO:0000256" key="1">
    <source>
        <dbReference type="ARBA" id="ARBA00004294"/>
    </source>
</evidence>
<feature type="domain" description="Ig-like" evidence="19">
    <location>
        <begin position="20"/>
        <end position="116"/>
    </location>
</feature>
<dbReference type="Ensembl" id="ENSSTUT00000016140.1">
    <property type="protein sequence ID" value="ENSSTUP00000015286.1"/>
    <property type="gene ID" value="ENSSTUG00000007009.1"/>
</dbReference>
<dbReference type="SUPFAM" id="SSF48726">
    <property type="entry name" value="Immunoglobulin"/>
    <property type="match status" value="2"/>
</dbReference>
<dbReference type="Pfam" id="PF10568">
    <property type="entry name" value="Tom37"/>
    <property type="match status" value="1"/>
</dbReference>
<comment type="function">
    <text evidence="12">Involved in transport of proteins into the mitochondrion. Essential for embryonic development.</text>
</comment>
<dbReference type="InterPro" id="IPR050931">
    <property type="entry name" value="Mito_Protein_Transport_Metaxin"/>
</dbReference>
<keyword evidence="3" id="KW-0813">Transport</keyword>
<dbReference type="InterPro" id="IPR033468">
    <property type="entry name" value="Metaxin_GST"/>
</dbReference>
<evidence type="ECO:0000256" key="15">
    <source>
        <dbReference type="ARBA" id="ARBA00046575"/>
    </source>
</evidence>
<comment type="subcellular location">
    <subcellularLocation>
        <location evidence="1">Mitochondrion outer membrane</location>
    </subcellularLocation>
</comment>
<dbReference type="GO" id="GO:0001401">
    <property type="term" value="C:SAM complex"/>
    <property type="evidence" value="ECO:0007669"/>
    <property type="project" value="InterPro"/>
</dbReference>
<evidence type="ECO:0000256" key="13">
    <source>
        <dbReference type="ARBA" id="ARBA00039748"/>
    </source>
</evidence>
<dbReference type="GO" id="GO:0007005">
    <property type="term" value="P:mitochondrion organization"/>
    <property type="evidence" value="ECO:0007669"/>
    <property type="project" value="TreeGrafter"/>
</dbReference>
<dbReference type="PANTHER" id="PTHR12289">
    <property type="entry name" value="METAXIN RELATED"/>
    <property type="match status" value="1"/>
</dbReference>
<evidence type="ECO:0000256" key="14">
    <source>
        <dbReference type="ARBA" id="ARBA00042095"/>
    </source>
</evidence>
<evidence type="ECO:0000256" key="3">
    <source>
        <dbReference type="ARBA" id="ARBA00022448"/>
    </source>
</evidence>
<evidence type="ECO:0000256" key="6">
    <source>
        <dbReference type="ARBA" id="ARBA00022787"/>
    </source>
</evidence>
<evidence type="ECO:0000256" key="10">
    <source>
        <dbReference type="ARBA" id="ARBA00023128"/>
    </source>
</evidence>
<dbReference type="SUPFAM" id="SSF47616">
    <property type="entry name" value="GST C-terminal domain-like"/>
    <property type="match status" value="1"/>
</dbReference>
<dbReference type="InParanoid" id="A0A673X4A0"/>
<keyword evidence="6" id="KW-1000">Mitochondrion outer membrane</keyword>
<keyword evidence="9 17" id="KW-1133">Transmembrane helix</keyword>
<dbReference type="InterPro" id="IPR003597">
    <property type="entry name" value="Ig_C1-set"/>
</dbReference>
<dbReference type="InterPro" id="IPR036179">
    <property type="entry name" value="Ig-like_dom_sf"/>
</dbReference>
<evidence type="ECO:0000256" key="4">
    <source>
        <dbReference type="ARBA" id="ARBA00022499"/>
    </source>
</evidence>
<feature type="transmembrane region" description="Helical" evidence="17">
    <location>
        <begin position="227"/>
        <end position="252"/>
    </location>
</feature>
<evidence type="ECO:0000256" key="5">
    <source>
        <dbReference type="ARBA" id="ARBA00022692"/>
    </source>
</evidence>
<dbReference type="AlphaFoldDB" id="A0A673X4A0"/>
<organism evidence="20 21">
    <name type="scientific">Salmo trutta</name>
    <name type="common">Brown trout</name>
    <dbReference type="NCBI Taxonomy" id="8032"/>
    <lineage>
        <taxon>Eukaryota</taxon>
        <taxon>Metazoa</taxon>
        <taxon>Chordata</taxon>
        <taxon>Craniata</taxon>
        <taxon>Vertebrata</taxon>
        <taxon>Euteleostomi</taxon>
        <taxon>Actinopterygii</taxon>
        <taxon>Neopterygii</taxon>
        <taxon>Teleostei</taxon>
        <taxon>Protacanthopterygii</taxon>
        <taxon>Salmoniformes</taxon>
        <taxon>Salmonidae</taxon>
        <taxon>Salmoninae</taxon>
        <taxon>Salmo</taxon>
    </lineage>
</organism>
<evidence type="ECO:0000256" key="12">
    <source>
        <dbReference type="ARBA" id="ARBA00037753"/>
    </source>
</evidence>
<dbReference type="PROSITE" id="PS50835">
    <property type="entry name" value="IG_LIKE"/>
    <property type="match status" value="2"/>
</dbReference>
<evidence type="ECO:0000256" key="8">
    <source>
        <dbReference type="ARBA" id="ARBA00022927"/>
    </source>
</evidence>
<evidence type="ECO:0000256" key="11">
    <source>
        <dbReference type="ARBA" id="ARBA00023136"/>
    </source>
</evidence>
<name>A0A673X4A0_SALTR</name>
<feature type="signal peptide" evidence="18">
    <location>
        <begin position="1"/>
        <end position="20"/>
    </location>
</feature>
<dbReference type="GeneTree" id="ENSGT00950000182919"/>
<dbReference type="SFLD" id="SFLDS00019">
    <property type="entry name" value="Glutathione_Transferase_(cytos"/>
    <property type="match status" value="1"/>
</dbReference>
<keyword evidence="18" id="KW-0732">Signal</keyword>
<comment type="subunit">
    <text evidence="15">Interacts with MTX2/metaxin-2. Associates with the mitochondrial contact site and cristae organizing system (MICOS) complex, composed of at least MICOS10/MIC10, CHCHD3/MIC19, CHCHD6/MIC25, APOOL/MIC27, IMMT/MIC60, APOO/MIC23/MIC26 and QIL1/MIC13. This complex was also known under the names MINOS or MitOS complex. The MICOS complex associates with mitochondrial outer membrane proteins SAMM50, MTX1 and MTX2 (together described as components of the mitochondrial outer membrane sorting assembly machinery (SAM) complex) and DNAJC11, mitochondrial inner membrane protein TMEM11 and with HSPA9. The MICOS and SAM complexes together with DNAJC11 are part of a large protein complex spanning both membranes termed the mitochondrial intermembrane space bridging (MIB) complex. Interacts with ARMC1.</text>
</comment>
<evidence type="ECO:0000256" key="16">
    <source>
        <dbReference type="SAM" id="MobiDB-lite"/>
    </source>
</evidence>
<dbReference type="SMART" id="SM00409">
    <property type="entry name" value="IG"/>
    <property type="match status" value="1"/>
</dbReference>
<reference evidence="20" key="1">
    <citation type="submission" date="2025-08" db="UniProtKB">
        <authorList>
            <consortium name="Ensembl"/>
        </authorList>
    </citation>
    <scope>IDENTIFICATION</scope>
</reference>
<reference evidence="20" key="2">
    <citation type="submission" date="2025-09" db="UniProtKB">
        <authorList>
            <consortium name="Ensembl"/>
        </authorList>
    </citation>
    <scope>IDENTIFICATION</scope>
</reference>
<keyword evidence="21" id="KW-1185">Reference proteome</keyword>
<keyword evidence="10" id="KW-0496">Mitochondrion</keyword>
<keyword evidence="11 17" id="KW-0472">Membrane</keyword>
<dbReference type="Pfam" id="PF17171">
    <property type="entry name" value="GST_C_6"/>
    <property type="match status" value="1"/>
</dbReference>
<dbReference type="InterPro" id="IPR007110">
    <property type="entry name" value="Ig-like_dom"/>
</dbReference>
<dbReference type="Gene3D" id="2.60.40.10">
    <property type="entry name" value="Immunoglobulins"/>
    <property type="match status" value="2"/>
</dbReference>
<keyword evidence="5 17" id="KW-0812">Transmembrane</keyword>
<dbReference type="CDD" id="cd00098">
    <property type="entry name" value="IgC1"/>
    <property type="match status" value="1"/>
</dbReference>
<comment type="similarity">
    <text evidence="2">Belongs to the metaxin family.</text>
</comment>
<dbReference type="CDD" id="cd03212">
    <property type="entry name" value="GST_C_Metaxin1_3"/>
    <property type="match status" value="1"/>
</dbReference>
<keyword evidence="4" id="KW-1017">Isopeptide bond</keyword>
<evidence type="ECO:0000256" key="2">
    <source>
        <dbReference type="ARBA" id="ARBA00009170"/>
    </source>
</evidence>
<proteinExistence type="inferred from homology"/>
<dbReference type="Pfam" id="PF07654">
    <property type="entry name" value="C1-set"/>
    <property type="match status" value="1"/>
</dbReference>
<dbReference type="InterPro" id="IPR003599">
    <property type="entry name" value="Ig_sub"/>
</dbReference>
<dbReference type="FunCoup" id="A0A673X4A0">
    <property type="interactions" value="2946"/>
</dbReference>
<evidence type="ECO:0000256" key="7">
    <source>
        <dbReference type="ARBA" id="ARBA00022843"/>
    </source>
</evidence>
<feature type="domain" description="Ig-like" evidence="19">
    <location>
        <begin position="118"/>
        <end position="216"/>
    </location>
</feature>
<sequence>MCSSWMQVTFLLAHLIVAGAVVYQYPGSLTVAEGTNVTFHCDISEMGGECSYIVWVQVGSMRKLTLWPRKTYSVHTNTACLLNIINANRTSVGIFYCALLNGAMLNMGNGSVLEISDPITSDVTLEVLVPVDWQEAPSSPVPLLCLVSGLDPSQARVYWEVEGKVQSSERLPEVQSEKPASVRVQLSVPGHTWAEGEEITCVMESTSGLKMNKTVSRMGMERSRQGMFLAISLGSMCILLSIVVIIITLYVCRLRHDPRKKRFQPYEHDQDGAQAYAKFAGAPLKLHKIGNPWRSPTGSLPALKTSENGSLSRPSDIIIHLRKQKYNADFDLSAKEGADTLAFTSLLEEKLMPALVYTRWIDPKNYVEVTRRWHAEHAPFPLNFFLPGSIQRQQLQRLRLVRGDEELTAGEEVEKELYRDAMECMNLISQRLGSNKFFFGDSPSSLDAFVFGYLVPILKMKLPNGRLQQHLKSLDNLSHFCSNILALYFPSEGREGISRKVSSQPEGGDADNEPGKRRKQLLSVLVALGAMLSYAFLTGIVAIQHVQQEALDHRSPGLRSLSSHGEEEDGEEEG</sequence>
<evidence type="ECO:0000313" key="21">
    <source>
        <dbReference type="Proteomes" id="UP000472277"/>
    </source>
</evidence>
<gene>
    <name evidence="20" type="primary">MTX1</name>
    <name evidence="20" type="synonym">LOC115180206</name>
</gene>
<dbReference type="InterPro" id="IPR040079">
    <property type="entry name" value="Glutathione_S-Trfase"/>
</dbReference>
<feature type="chain" id="PRO_5025596897" description="Metaxin-1" evidence="18">
    <location>
        <begin position="21"/>
        <end position="574"/>
    </location>
</feature>
<dbReference type="PANTHER" id="PTHR12289:SF34">
    <property type="entry name" value="METAXIN-1"/>
    <property type="match status" value="1"/>
</dbReference>
<dbReference type="Proteomes" id="UP000472277">
    <property type="component" value="Chromosome 3"/>
</dbReference>
<protein>
    <recommendedName>
        <fullName evidence="13">Metaxin-1</fullName>
    </recommendedName>
    <alternativeName>
        <fullName evidence="14">Mitochondrial outer membrane import complex protein 1</fullName>
    </alternativeName>
</protein>
<evidence type="ECO:0000256" key="18">
    <source>
        <dbReference type="SAM" id="SignalP"/>
    </source>
</evidence>
<evidence type="ECO:0000256" key="17">
    <source>
        <dbReference type="SAM" id="Phobius"/>
    </source>
</evidence>
<dbReference type="InterPro" id="IPR036282">
    <property type="entry name" value="Glutathione-S-Trfase_C_sf"/>
</dbReference>
<evidence type="ECO:0000256" key="9">
    <source>
        <dbReference type="ARBA" id="ARBA00022989"/>
    </source>
</evidence>
<dbReference type="InterPro" id="IPR019564">
    <property type="entry name" value="Sam37/metaxin_N"/>
</dbReference>
<feature type="transmembrane region" description="Helical" evidence="17">
    <location>
        <begin position="521"/>
        <end position="543"/>
    </location>
</feature>